<evidence type="ECO:0000256" key="1">
    <source>
        <dbReference type="ARBA" id="ARBA00004141"/>
    </source>
</evidence>
<evidence type="ECO:0000256" key="7">
    <source>
        <dbReference type="ARBA" id="ARBA00049458"/>
    </source>
</evidence>
<feature type="transmembrane region" description="Helical" evidence="9">
    <location>
        <begin position="198"/>
        <end position="217"/>
    </location>
</feature>
<proteinExistence type="inferred from homology"/>
<keyword evidence="3 9" id="KW-0812">Transmembrane</keyword>
<comment type="caution">
    <text evidence="10">The sequence shown here is derived from an EMBL/GenBank/DDBJ whole genome shotgun (WGS) entry which is preliminary data.</text>
</comment>
<dbReference type="Proteomes" id="UP000242188">
    <property type="component" value="Unassembled WGS sequence"/>
</dbReference>
<evidence type="ECO:0000313" key="11">
    <source>
        <dbReference type="Proteomes" id="UP000242188"/>
    </source>
</evidence>
<feature type="transmembrane region" description="Helical" evidence="9">
    <location>
        <begin position="32"/>
        <end position="49"/>
    </location>
</feature>
<keyword evidence="11" id="KW-1185">Reference proteome</keyword>
<gene>
    <name evidence="10" type="ORF">KP79_PYT10479</name>
</gene>
<evidence type="ECO:0000256" key="6">
    <source>
        <dbReference type="ARBA" id="ARBA00035673"/>
    </source>
</evidence>
<comment type="similarity">
    <text evidence="2">Belongs to the TMEM86 family.</text>
</comment>
<dbReference type="GO" id="GO:0016020">
    <property type="term" value="C:membrane"/>
    <property type="evidence" value="ECO:0007669"/>
    <property type="project" value="UniProtKB-SubCell"/>
</dbReference>
<name>A0A210QXD3_MIZYE</name>
<organism evidence="10 11">
    <name type="scientific">Mizuhopecten yessoensis</name>
    <name type="common">Japanese scallop</name>
    <name type="synonym">Patinopecten yessoensis</name>
    <dbReference type="NCBI Taxonomy" id="6573"/>
    <lineage>
        <taxon>Eukaryota</taxon>
        <taxon>Metazoa</taxon>
        <taxon>Spiralia</taxon>
        <taxon>Lophotrochozoa</taxon>
        <taxon>Mollusca</taxon>
        <taxon>Bivalvia</taxon>
        <taxon>Autobranchia</taxon>
        <taxon>Pteriomorphia</taxon>
        <taxon>Pectinida</taxon>
        <taxon>Pectinoidea</taxon>
        <taxon>Pectinidae</taxon>
        <taxon>Mizuhopecten</taxon>
    </lineage>
</organism>
<evidence type="ECO:0000256" key="9">
    <source>
        <dbReference type="SAM" id="Phobius"/>
    </source>
</evidence>
<keyword evidence="4 9" id="KW-1133">Transmembrane helix</keyword>
<dbReference type="PANTHER" id="PTHR31885:SF6">
    <property type="entry name" value="GH04784P"/>
    <property type="match status" value="1"/>
</dbReference>
<reference evidence="10 11" key="1">
    <citation type="journal article" date="2017" name="Nat. Ecol. Evol.">
        <title>Scallop genome provides insights into evolution of bilaterian karyotype and development.</title>
        <authorList>
            <person name="Wang S."/>
            <person name="Zhang J."/>
            <person name="Jiao W."/>
            <person name="Li J."/>
            <person name="Xun X."/>
            <person name="Sun Y."/>
            <person name="Guo X."/>
            <person name="Huan P."/>
            <person name="Dong B."/>
            <person name="Zhang L."/>
            <person name="Hu X."/>
            <person name="Sun X."/>
            <person name="Wang J."/>
            <person name="Zhao C."/>
            <person name="Wang Y."/>
            <person name="Wang D."/>
            <person name="Huang X."/>
            <person name="Wang R."/>
            <person name="Lv J."/>
            <person name="Li Y."/>
            <person name="Zhang Z."/>
            <person name="Liu B."/>
            <person name="Lu W."/>
            <person name="Hui Y."/>
            <person name="Liang J."/>
            <person name="Zhou Z."/>
            <person name="Hou R."/>
            <person name="Li X."/>
            <person name="Liu Y."/>
            <person name="Li H."/>
            <person name="Ning X."/>
            <person name="Lin Y."/>
            <person name="Zhao L."/>
            <person name="Xing Q."/>
            <person name="Dou J."/>
            <person name="Li Y."/>
            <person name="Mao J."/>
            <person name="Guo H."/>
            <person name="Dou H."/>
            <person name="Li T."/>
            <person name="Mu C."/>
            <person name="Jiang W."/>
            <person name="Fu Q."/>
            <person name="Fu X."/>
            <person name="Miao Y."/>
            <person name="Liu J."/>
            <person name="Yu Q."/>
            <person name="Li R."/>
            <person name="Liao H."/>
            <person name="Li X."/>
            <person name="Kong Y."/>
            <person name="Jiang Z."/>
            <person name="Chourrout D."/>
            <person name="Li R."/>
            <person name="Bao Z."/>
        </authorList>
    </citation>
    <scope>NUCLEOTIDE SEQUENCE [LARGE SCALE GENOMIC DNA]</scope>
    <source>
        <strain evidence="10 11">PY_sf001</strain>
    </source>
</reference>
<dbReference type="EC" id="3.3.2.2" evidence="6"/>
<evidence type="ECO:0000256" key="4">
    <source>
        <dbReference type="ARBA" id="ARBA00022989"/>
    </source>
</evidence>
<feature type="transmembrane region" description="Helical" evidence="9">
    <location>
        <begin position="146"/>
        <end position="163"/>
    </location>
</feature>
<sequence>MLLLDHQETLHDKDAMDSFREELIRRMKNTRLFPFYGFVTVYYLAYLPFWDYPPVTFSAAFFKALPIWSLAFFVRQTAGVQQPDIFPKEYYSKFVMLGLLISSIGDAFLVSRPTLFIPGMLAFMVAHVCYLLAFGPSEVPDSRIKSIFALAGVASFLYIADAIDSCVMQLILLCYFAVIFTVGWRAEARYERNQTYSALFGSIGMFFFMFSDFIIAIAKWKFYVPFAEFIVLSCYYVAQFCIAISTEVNKPAL</sequence>
<comment type="catalytic activity">
    <reaction evidence="7">
        <text>a 1-O-(1Z-alkenyl)-sn-glycero-3-phosphoethanolamine + H2O = a 2,3-saturated aldehyde + sn-glycero-3-phosphoethanolamine</text>
        <dbReference type="Rhea" id="RHEA:16905"/>
        <dbReference type="ChEBI" id="CHEBI:15377"/>
        <dbReference type="ChEBI" id="CHEBI:73359"/>
        <dbReference type="ChEBI" id="CHEBI:77288"/>
        <dbReference type="ChEBI" id="CHEBI:143890"/>
        <dbReference type="EC" id="3.3.2.2"/>
    </reaction>
</comment>
<comment type="subcellular location">
    <subcellularLocation>
        <location evidence="1">Membrane</location>
        <topology evidence="1">Multi-pass membrane protein</topology>
    </subcellularLocation>
</comment>
<protein>
    <recommendedName>
        <fullName evidence="6">lysoplasmalogenase</fullName>
        <ecNumber evidence="6">3.3.2.2</ecNumber>
    </recommendedName>
</protein>
<dbReference type="EMBL" id="NEDP02001349">
    <property type="protein sequence ID" value="OWF53381.1"/>
    <property type="molecule type" value="Genomic_DNA"/>
</dbReference>
<feature type="transmembrane region" description="Helical" evidence="9">
    <location>
        <begin position="223"/>
        <end position="244"/>
    </location>
</feature>
<feature type="transmembrane region" description="Helical" evidence="9">
    <location>
        <begin position="55"/>
        <end position="74"/>
    </location>
</feature>
<comment type="catalytic activity">
    <reaction evidence="8">
        <text>a 1-O-(1Z-alkenyl)-sn-glycero-3-phosphocholine + H2O = a 2,3-saturated aldehyde + sn-glycerol 3-phosphocholine</text>
        <dbReference type="Rhea" id="RHEA:22544"/>
        <dbReference type="ChEBI" id="CHEBI:15377"/>
        <dbReference type="ChEBI" id="CHEBI:16870"/>
        <dbReference type="ChEBI" id="CHEBI:73359"/>
        <dbReference type="ChEBI" id="CHEBI:77287"/>
        <dbReference type="EC" id="3.3.2.2"/>
    </reaction>
</comment>
<evidence type="ECO:0000256" key="2">
    <source>
        <dbReference type="ARBA" id="ARBA00007375"/>
    </source>
</evidence>
<evidence type="ECO:0000313" key="10">
    <source>
        <dbReference type="EMBL" id="OWF53381.1"/>
    </source>
</evidence>
<keyword evidence="5 9" id="KW-0472">Membrane</keyword>
<feature type="transmembrane region" description="Helical" evidence="9">
    <location>
        <begin position="116"/>
        <end position="134"/>
    </location>
</feature>
<dbReference type="GO" id="GO:0047408">
    <property type="term" value="F:alkenylglycerophosphocholine hydrolase activity"/>
    <property type="evidence" value="ECO:0007669"/>
    <property type="project" value="UniProtKB-EC"/>
</dbReference>
<accession>A0A210QXD3</accession>
<dbReference type="InterPro" id="IPR012506">
    <property type="entry name" value="TMEM86B-like"/>
</dbReference>
<evidence type="ECO:0000256" key="3">
    <source>
        <dbReference type="ARBA" id="ARBA00022692"/>
    </source>
</evidence>
<dbReference type="AlphaFoldDB" id="A0A210QXD3"/>
<evidence type="ECO:0000256" key="5">
    <source>
        <dbReference type="ARBA" id="ARBA00023136"/>
    </source>
</evidence>
<dbReference type="Pfam" id="PF07947">
    <property type="entry name" value="YhhN"/>
    <property type="match status" value="1"/>
</dbReference>
<dbReference type="OrthoDB" id="2133758at2759"/>
<feature type="transmembrane region" description="Helical" evidence="9">
    <location>
        <begin position="169"/>
        <end position="186"/>
    </location>
</feature>
<dbReference type="PANTHER" id="PTHR31885">
    <property type="entry name" value="GH04784P"/>
    <property type="match status" value="1"/>
</dbReference>
<feature type="transmembrane region" description="Helical" evidence="9">
    <location>
        <begin position="94"/>
        <end position="110"/>
    </location>
</feature>
<evidence type="ECO:0000256" key="8">
    <source>
        <dbReference type="ARBA" id="ARBA00049560"/>
    </source>
</evidence>